<keyword evidence="7" id="KW-0862">Zinc</keyword>
<dbReference type="GO" id="GO:0004430">
    <property type="term" value="F:1-phosphatidylinositol 4-kinase activity"/>
    <property type="evidence" value="ECO:0007669"/>
    <property type="project" value="UniProtKB-EC"/>
</dbReference>
<dbReference type="InterPro" id="IPR011009">
    <property type="entry name" value="Kinase-like_dom_sf"/>
</dbReference>
<evidence type="ECO:0000256" key="3">
    <source>
        <dbReference type="ARBA" id="ARBA00022679"/>
    </source>
</evidence>
<keyword evidence="5 8" id="KW-0863">Zinc-finger</keyword>
<dbReference type="AlphaFoldDB" id="A0A225VXV2"/>
<dbReference type="PANTHER" id="PTHR10048">
    <property type="entry name" value="PHOSPHATIDYLINOSITOL KINASE"/>
    <property type="match status" value="1"/>
</dbReference>
<keyword evidence="4" id="KW-0479">Metal-binding</keyword>
<dbReference type="EC" id="2.7.1.67" evidence="2"/>
<name>A0A225VXV2_9STRA</name>
<dbReference type="CDD" id="cd05168">
    <property type="entry name" value="PI4Kc_III_beta"/>
    <property type="match status" value="1"/>
</dbReference>
<evidence type="ECO:0000313" key="14">
    <source>
        <dbReference type="Proteomes" id="UP000198211"/>
    </source>
</evidence>
<dbReference type="InterPro" id="IPR000403">
    <property type="entry name" value="PI3/4_kinase_cat_dom"/>
</dbReference>
<feature type="domain" description="FYVE-type" evidence="11">
    <location>
        <begin position="197"/>
        <end position="252"/>
    </location>
</feature>
<dbReference type="PROSITE" id="PS00916">
    <property type="entry name" value="PI3_4_KINASE_2"/>
    <property type="match status" value="1"/>
</dbReference>
<dbReference type="PROSITE" id="PS50290">
    <property type="entry name" value="PI3_4_KINASE_3"/>
    <property type="match status" value="1"/>
</dbReference>
<dbReference type="InterPro" id="IPR017455">
    <property type="entry name" value="Znf_FYVE-rel"/>
</dbReference>
<dbReference type="Gene3D" id="1.10.1070.11">
    <property type="entry name" value="Phosphatidylinositol 3-/4-kinase, catalytic domain"/>
    <property type="match status" value="1"/>
</dbReference>
<evidence type="ECO:0000259" key="10">
    <source>
        <dbReference type="PROSITE" id="PS50003"/>
    </source>
</evidence>
<dbReference type="PROSITE" id="PS00915">
    <property type="entry name" value="PI3_4_KINASE_1"/>
    <property type="match status" value="1"/>
</dbReference>
<dbReference type="GO" id="GO:0008270">
    <property type="term" value="F:zinc ion binding"/>
    <property type="evidence" value="ECO:0007669"/>
    <property type="project" value="UniProtKB-KW"/>
</dbReference>
<evidence type="ECO:0000256" key="5">
    <source>
        <dbReference type="ARBA" id="ARBA00022771"/>
    </source>
</evidence>
<evidence type="ECO:0000256" key="6">
    <source>
        <dbReference type="ARBA" id="ARBA00022777"/>
    </source>
</evidence>
<dbReference type="PROSITE" id="PS50178">
    <property type="entry name" value="ZF_FYVE"/>
    <property type="match status" value="1"/>
</dbReference>
<dbReference type="InterPro" id="IPR018936">
    <property type="entry name" value="PI3/4_kinase_CS"/>
</dbReference>
<dbReference type="InterPro" id="IPR011993">
    <property type="entry name" value="PH-like_dom_sf"/>
</dbReference>
<keyword evidence="14" id="KW-1185">Reference proteome</keyword>
<dbReference type="Gene3D" id="3.30.1010.10">
    <property type="entry name" value="Phosphatidylinositol 3-kinase Catalytic Subunit, Chain A, domain 4"/>
    <property type="match status" value="1"/>
</dbReference>
<dbReference type="GO" id="GO:0046854">
    <property type="term" value="P:phosphatidylinositol phosphate biosynthetic process"/>
    <property type="evidence" value="ECO:0007669"/>
    <property type="project" value="InterPro"/>
</dbReference>
<dbReference type="SMART" id="SM00146">
    <property type="entry name" value="PI3Kc"/>
    <property type="match status" value="1"/>
</dbReference>
<evidence type="ECO:0000256" key="1">
    <source>
        <dbReference type="ARBA" id="ARBA00001686"/>
    </source>
</evidence>
<proteinExistence type="predicted"/>
<dbReference type="SMART" id="SM00233">
    <property type="entry name" value="PH"/>
    <property type="match status" value="1"/>
</dbReference>
<feature type="region of interest" description="Disordered" evidence="9">
    <location>
        <begin position="701"/>
        <end position="799"/>
    </location>
</feature>
<dbReference type="PROSITE" id="PS50003">
    <property type="entry name" value="PH_DOMAIN"/>
    <property type="match status" value="1"/>
</dbReference>
<dbReference type="Pfam" id="PF00169">
    <property type="entry name" value="PH"/>
    <property type="match status" value="1"/>
</dbReference>
<dbReference type="Gene3D" id="2.30.29.30">
    <property type="entry name" value="Pleckstrin-homology domain (PH domain)/Phosphotyrosine-binding domain (PTB)"/>
    <property type="match status" value="1"/>
</dbReference>
<gene>
    <name evidence="13" type="ORF">PHMEG_00017663</name>
</gene>
<dbReference type="GO" id="GO:0048015">
    <property type="term" value="P:phosphatidylinositol-mediated signaling"/>
    <property type="evidence" value="ECO:0007669"/>
    <property type="project" value="TreeGrafter"/>
</dbReference>
<evidence type="ECO:0000256" key="7">
    <source>
        <dbReference type="ARBA" id="ARBA00022833"/>
    </source>
</evidence>
<dbReference type="FunFam" id="1.10.1070.11:FF:000016">
    <property type="entry name" value="PIK1p Phosphatidylinositol 4-kinase"/>
    <property type="match status" value="1"/>
</dbReference>
<dbReference type="Gene3D" id="3.30.40.10">
    <property type="entry name" value="Zinc/RING finger domain, C3HC4 (zinc finger)"/>
    <property type="match status" value="1"/>
</dbReference>
<evidence type="ECO:0000313" key="13">
    <source>
        <dbReference type="EMBL" id="OWZ09607.1"/>
    </source>
</evidence>
<dbReference type="OrthoDB" id="10264149at2759"/>
<dbReference type="InterPro" id="IPR036940">
    <property type="entry name" value="PI3/4_kinase_cat_sf"/>
</dbReference>
<dbReference type="InterPro" id="IPR001849">
    <property type="entry name" value="PH_domain"/>
</dbReference>
<feature type="domain" description="PH" evidence="10">
    <location>
        <begin position="35"/>
        <end position="137"/>
    </location>
</feature>
<evidence type="ECO:0000256" key="9">
    <source>
        <dbReference type="SAM" id="MobiDB-lite"/>
    </source>
</evidence>
<keyword evidence="3" id="KW-0808">Transferase</keyword>
<dbReference type="PANTHER" id="PTHR10048:SF22">
    <property type="entry name" value="PHOSPHATIDYLINOSITOL 4-KINASE BETA"/>
    <property type="match status" value="1"/>
</dbReference>
<dbReference type="InterPro" id="IPR011011">
    <property type="entry name" value="Znf_FYVE_PHD"/>
</dbReference>
<evidence type="ECO:0000256" key="8">
    <source>
        <dbReference type="PROSITE-ProRule" id="PRU00091"/>
    </source>
</evidence>
<reference evidence="14" key="1">
    <citation type="submission" date="2017-03" db="EMBL/GenBank/DDBJ databases">
        <title>Phytopthora megakarya and P. palmivora, two closely related causual agents of cacao black pod achieved similar genome size and gene model numbers by different mechanisms.</title>
        <authorList>
            <person name="Ali S."/>
            <person name="Shao J."/>
            <person name="Larry D.J."/>
            <person name="Kronmiller B."/>
            <person name="Shen D."/>
            <person name="Strem M.D."/>
            <person name="Melnick R.L."/>
            <person name="Guiltinan M.J."/>
            <person name="Tyler B.M."/>
            <person name="Meinhardt L.W."/>
            <person name="Bailey B.A."/>
        </authorList>
    </citation>
    <scope>NUCLEOTIDE SEQUENCE [LARGE SCALE GENOMIC DNA]</scope>
    <source>
        <strain evidence="14">zdho120</strain>
    </source>
</reference>
<comment type="caution">
    <text evidence="13">The sequence shown here is derived from an EMBL/GenBank/DDBJ whole genome shotgun (WGS) entry which is preliminary data.</text>
</comment>
<dbReference type="Proteomes" id="UP000198211">
    <property type="component" value="Unassembled WGS sequence"/>
</dbReference>
<dbReference type="SUPFAM" id="SSF50729">
    <property type="entry name" value="PH domain-like"/>
    <property type="match status" value="1"/>
</dbReference>
<dbReference type="GO" id="GO:0016020">
    <property type="term" value="C:membrane"/>
    <property type="evidence" value="ECO:0007669"/>
    <property type="project" value="TreeGrafter"/>
</dbReference>
<evidence type="ECO:0000259" key="12">
    <source>
        <dbReference type="PROSITE" id="PS50290"/>
    </source>
</evidence>
<organism evidence="13 14">
    <name type="scientific">Phytophthora megakarya</name>
    <dbReference type="NCBI Taxonomy" id="4795"/>
    <lineage>
        <taxon>Eukaryota</taxon>
        <taxon>Sar</taxon>
        <taxon>Stramenopiles</taxon>
        <taxon>Oomycota</taxon>
        <taxon>Peronosporomycetes</taxon>
        <taxon>Peronosporales</taxon>
        <taxon>Peronosporaceae</taxon>
        <taxon>Phytophthora</taxon>
    </lineage>
</organism>
<accession>A0A225VXV2</accession>
<feature type="compositionally biased region" description="Low complexity" evidence="9">
    <location>
        <begin position="710"/>
        <end position="728"/>
    </location>
</feature>
<dbReference type="InterPro" id="IPR013083">
    <property type="entry name" value="Znf_RING/FYVE/PHD"/>
</dbReference>
<evidence type="ECO:0000256" key="4">
    <source>
        <dbReference type="ARBA" id="ARBA00022723"/>
    </source>
</evidence>
<evidence type="ECO:0000259" key="11">
    <source>
        <dbReference type="PROSITE" id="PS50178"/>
    </source>
</evidence>
<dbReference type="SUPFAM" id="SSF56112">
    <property type="entry name" value="Protein kinase-like (PK-like)"/>
    <property type="match status" value="1"/>
</dbReference>
<dbReference type="STRING" id="4795.A0A225VXV2"/>
<feature type="compositionally biased region" description="Basic and acidic residues" evidence="9">
    <location>
        <begin position="747"/>
        <end position="756"/>
    </location>
</feature>
<dbReference type="Pfam" id="PF00454">
    <property type="entry name" value="PI3_PI4_kinase"/>
    <property type="match status" value="1"/>
</dbReference>
<dbReference type="InterPro" id="IPR057754">
    <property type="entry name" value="PI4-kinase_beta/PIK1_cat"/>
</dbReference>
<sequence>MADVDVDALLPETPVGAIAALASRHKATALTQPPPRLFGGYLRKRYSSSVYMGSWRFCVLQGARLRWYRSKDCAETDTQLRGEVWVHSVEAWDGRAALSKYPHAFAVRTTGKKLLLCAAESARDREIWLKQLERALQRSKSTAELLAAVPSDDGGRRIVPGDMRDPPPAPCGLDASIHSAPSDLTYGQSLALGDAGCAECFVRFRPLVARRVVCGSCARAFCARHCHHGVRLQHLGLRAARRCCDHCAQRQEFIGHLRATKRFLTPMVSRGISMDALVARSDAARNQGEMFARTLHKLRHGPMTLNRTIKILYQTRKKPHLFRVACERLPFYTETCVDRLENLWYQLLHLVQCLDAEPAPRCAAQLFYLQRYIRAICRRCPRIALQTIWHVQASVGDGNYHNLHPHTLLSLLGFIYPNTTLPESSRMFSVWKDLVYADCPEHQLAQILADLREINADMEKLISLEPDSMLERWLNAKTLPQFDCPEHQLAQILADLREINADMEKLISLEPDSMLERWLNAKTLPQFENCAAELAESGIELCEFQSSILYDSLDVEGSNVSDEVPGTDIESLVLEQVSFVQSLAAISERLRHIQPVSDRGKYLAGELETLNNTLKSSALYPLSAASDELYQVVRIPPTEGKVFSTKMRAPTLIFVETVPVQSGSVGHDDTDTERLRPFVFSSHPRNSTFFESAMEEIEASAVSSSGETMLSPYSSSTLATPTPTSAVPGPASCPEDMIALQASGVLDNDKANERRPTGPGGIIGRHMTIPNGGREASASANGRRHTGIMPHLPQPSRASKMGAGARATRLGIENFVYDSKVFGESWEERKARIQRESPMGKLPGWNLFSVIVKTNDDLRQEVFTMQLIHKLKSIFEFEAPHLWLRTYRIVATGANIGLLETITDACSLDHLKKTFPGGNLSEYFRSVYGEPSRSEFIAAQRRFIESMAAYSILSYVLLLKDRHNGNILLSSEGRVIHIDFGFILGIAPGGMFSVEDAPFKLTKEMVDVMGGMGSPGYKRFRRCLCEGFLVLQKYQSEIVALLQTTGQHSPFPCFHGVKLARVIIDLRTRLCVGLSRHEIRYRVDHLLRKSYNAWGTRQYDSFQLRSNNIHP</sequence>
<feature type="domain" description="PI3K/PI4K catalytic" evidence="12">
    <location>
        <begin position="824"/>
        <end position="1095"/>
    </location>
</feature>
<dbReference type="EMBL" id="NBNE01002725">
    <property type="protein sequence ID" value="OWZ09607.1"/>
    <property type="molecule type" value="Genomic_DNA"/>
</dbReference>
<evidence type="ECO:0000256" key="2">
    <source>
        <dbReference type="ARBA" id="ARBA00012169"/>
    </source>
</evidence>
<keyword evidence="6 13" id="KW-0418">Kinase</keyword>
<protein>
    <recommendedName>
        <fullName evidence="2">1-phosphatidylinositol 4-kinase</fullName>
        <ecNumber evidence="2">2.7.1.67</ecNumber>
    </recommendedName>
</protein>
<dbReference type="InterPro" id="IPR015433">
    <property type="entry name" value="PI3/4_kinase"/>
</dbReference>
<dbReference type="SUPFAM" id="SSF57903">
    <property type="entry name" value="FYVE/PHD zinc finger"/>
    <property type="match status" value="1"/>
</dbReference>
<comment type="catalytic activity">
    <reaction evidence="1">
        <text>a 1,2-diacyl-sn-glycero-3-phospho-(1D-myo-inositol) + ATP = a 1,2-diacyl-sn-glycero-3-phospho-(1D-myo-inositol 4-phosphate) + ADP + H(+)</text>
        <dbReference type="Rhea" id="RHEA:19877"/>
        <dbReference type="ChEBI" id="CHEBI:15378"/>
        <dbReference type="ChEBI" id="CHEBI:30616"/>
        <dbReference type="ChEBI" id="CHEBI:57880"/>
        <dbReference type="ChEBI" id="CHEBI:58178"/>
        <dbReference type="ChEBI" id="CHEBI:456216"/>
        <dbReference type="EC" id="2.7.1.67"/>
    </reaction>
</comment>
<dbReference type="GO" id="GO:0005737">
    <property type="term" value="C:cytoplasm"/>
    <property type="evidence" value="ECO:0007669"/>
    <property type="project" value="TreeGrafter"/>
</dbReference>
<dbReference type="CDD" id="cd00821">
    <property type="entry name" value="PH"/>
    <property type="match status" value="1"/>
</dbReference>